<keyword evidence="1" id="KW-0732">Signal</keyword>
<accession>A0AAW1Q401</accession>
<gene>
    <name evidence="2" type="ORF">WJX72_005884</name>
</gene>
<dbReference type="EMBL" id="JALJOR010000006">
    <property type="protein sequence ID" value="KAK9815563.1"/>
    <property type="molecule type" value="Genomic_DNA"/>
</dbReference>
<sequence length="175" mass="19666">MALHTDNRCSILVCLLLACLQLSTVSGDCKWNAPFCDTPTSSFYAQSSVAAVIGGECLGCTSGPTNGYYQGGANCRCTVPCPGPGHWTGVMCDVERSQLRRLRHWLGAGWDLQHLRIKFRASWQLHCMHRSLGSCGGLRHLQHWVGRRFMLHLRSGVDRRQLQHLRCPLHARRRL</sequence>
<proteinExistence type="predicted"/>
<evidence type="ECO:0000256" key="1">
    <source>
        <dbReference type="SAM" id="SignalP"/>
    </source>
</evidence>
<organism evidence="2 3">
    <name type="scientific">[Myrmecia] bisecta</name>
    <dbReference type="NCBI Taxonomy" id="41462"/>
    <lineage>
        <taxon>Eukaryota</taxon>
        <taxon>Viridiplantae</taxon>
        <taxon>Chlorophyta</taxon>
        <taxon>core chlorophytes</taxon>
        <taxon>Trebouxiophyceae</taxon>
        <taxon>Trebouxiales</taxon>
        <taxon>Trebouxiaceae</taxon>
        <taxon>Myrmecia</taxon>
    </lineage>
</organism>
<dbReference type="AlphaFoldDB" id="A0AAW1Q401"/>
<protein>
    <submittedName>
        <fullName evidence="2">Uncharacterized protein</fullName>
    </submittedName>
</protein>
<evidence type="ECO:0000313" key="2">
    <source>
        <dbReference type="EMBL" id="KAK9815563.1"/>
    </source>
</evidence>
<reference evidence="2 3" key="1">
    <citation type="journal article" date="2024" name="Nat. Commun.">
        <title>Phylogenomics reveals the evolutionary origins of lichenization in chlorophyte algae.</title>
        <authorList>
            <person name="Puginier C."/>
            <person name="Libourel C."/>
            <person name="Otte J."/>
            <person name="Skaloud P."/>
            <person name="Haon M."/>
            <person name="Grisel S."/>
            <person name="Petersen M."/>
            <person name="Berrin J.G."/>
            <person name="Delaux P.M."/>
            <person name="Dal Grande F."/>
            <person name="Keller J."/>
        </authorList>
    </citation>
    <scope>NUCLEOTIDE SEQUENCE [LARGE SCALE GENOMIC DNA]</scope>
    <source>
        <strain evidence="2 3">SAG 2043</strain>
    </source>
</reference>
<name>A0AAW1Q401_9CHLO</name>
<comment type="caution">
    <text evidence="2">The sequence shown here is derived from an EMBL/GenBank/DDBJ whole genome shotgun (WGS) entry which is preliminary data.</text>
</comment>
<evidence type="ECO:0000313" key="3">
    <source>
        <dbReference type="Proteomes" id="UP001489004"/>
    </source>
</evidence>
<dbReference type="Proteomes" id="UP001489004">
    <property type="component" value="Unassembled WGS sequence"/>
</dbReference>
<feature type="chain" id="PRO_5043867236" evidence="1">
    <location>
        <begin position="28"/>
        <end position="175"/>
    </location>
</feature>
<feature type="signal peptide" evidence="1">
    <location>
        <begin position="1"/>
        <end position="27"/>
    </location>
</feature>
<keyword evidence="3" id="KW-1185">Reference proteome</keyword>